<proteinExistence type="predicted"/>
<evidence type="ECO:0000313" key="5">
    <source>
        <dbReference type="Proteomes" id="UP000307000"/>
    </source>
</evidence>
<evidence type="ECO:0000259" key="3">
    <source>
        <dbReference type="PROSITE" id="PS51186"/>
    </source>
</evidence>
<gene>
    <name evidence="4" type="ORF">GcLGCM259_0490</name>
</gene>
<protein>
    <submittedName>
        <fullName evidence="4">GNAT-family acetyltransferase</fullName>
    </submittedName>
</protein>
<dbReference type="CDD" id="cd04301">
    <property type="entry name" value="NAT_SF"/>
    <property type="match status" value="1"/>
</dbReference>
<accession>A0A5B7WSL3</accession>
<organism evidence="4 5">
    <name type="scientific">Glutamicibacter creatinolyticus</name>
    <dbReference type="NCBI Taxonomy" id="162496"/>
    <lineage>
        <taxon>Bacteria</taxon>
        <taxon>Bacillati</taxon>
        <taxon>Actinomycetota</taxon>
        <taxon>Actinomycetes</taxon>
        <taxon>Micrococcales</taxon>
        <taxon>Micrococcaceae</taxon>
        <taxon>Glutamicibacter</taxon>
    </lineage>
</organism>
<dbReference type="KEGG" id="gcr:GcLGCM259_0490"/>
<dbReference type="PANTHER" id="PTHR43877">
    <property type="entry name" value="AMINOALKYLPHOSPHONATE N-ACETYLTRANSFERASE-RELATED-RELATED"/>
    <property type="match status" value="1"/>
</dbReference>
<evidence type="ECO:0000313" key="4">
    <source>
        <dbReference type="EMBL" id="QCY46255.1"/>
    </source>
</evidence>
<evidence type="ECO:0000256" key="1">
    <source>
        <dbReference type="ARBA" id="ARBA00022679"/>
    </source>
</evidence>
<dbReference type="SUPFAM" id="SSF55729">
    <property type="entry name" value="Acyl-CoA N-acyltransferases (Nat)"/>
    <property type="match status" value="1"/>
</dbReference>
<dbReference type="InterPro" id="IPR000182">
    <property type="entry name" value="GNAT_dom"/>
</dbReference>
<dbReference type="InterPro" id="IPR016181">
    <property type="entry name" value="Acyl_CoA_acyltransferase"/>
</dbReference>
<keyword evidence="5" id="KW-1185">Reference proteome</keyword>
<dbReference type="Gene3D" id="3.40.630.30">
    <property type="match status" value="1"/>
</dbReference>
<feature type="domain" description="N-acetyltransferase" evidence="3">
    <location>
        <begin position="23"/>
        <end position="168"/>
    </location>
</feature>
<dbReference type="RefSeq" id="WP_138174782.1">
    <property type="nucleotide sequence ID" value="NZ_CP034412.1"/>
</dbReference>
<dbReference type="GO" id="GO:0016747">
    <property type="term" value="F:acyltransferase activity, transferring groups other than amino-acyl groups"/>
    <property type="evidence" value="ECO:0007669"/>
    <property type="project" value="InterPro"/>
</dbReference>
<reference evidence="4 5" key="1">
    <citation type="submission" date="2018-12" db="EMBL/GenBank/DDBJ databases">
        <title>Complete Genome Sequence of Glutamicibacter creatinolyticus strain LGCM259,isolated from an abscess of a 12-year-old mare in Italy.</title>
        <authorList>
            <person name="Santos R.G."/>
            <person name="Silva A.L."/>
            <person name="Seyffert N."/>
            <person name="Castro T.L.P."/>
            <person name="Attili A.R."/>
            <person name="Rifici C."/>
            <person name="Mazzullo G."/>
            <person name="Brenig B."/>
            <person name="Venanzi F."/>
            <person name="Azevedo V."/>
        </authorList>
    </citation>
    <scope>NUCLEOTIDE SEQUENCE [LARGE SCALE GENOMIC DNA]</scope>
    <source>
        <strain evidence="4 5">LGCM 259</strain>
    </source>
</reference>
<dbReference type="PROSITE" id="PS51186">
    <property type="entry name" value="GNAT"/>
    <property type="match status" value="1"/>
</dbReference>
<dbReference type="AlphaFoldDB" id="A0A5B7WSL3"/>
<evidence type="ECO:0000256" key="2">
    <source>
        <dbReference type="ARBA" id="ARBA00023315"/>
    </source>
</evidence>
<dbReference type="EMBL" id="CP034412">
    <property type="protein sequence ID" value="QCY46255.1"/>
    <property type="molecule type" value="Genomic_DNA"/>
</dbReference>
<dbReference type="Pfam" id="PF00583">
    <property type="entry name" value="Acetyltransf_1"/>
    <property type="match status" value="1"/>
</dbReference>
<name>A0A5B7WSL3_9MICC</name>
<dbReference type="InterPro" id="IPR050832">
    <property type="entry name" value="Bact_Acetyltransf"/>
</dbReference>
<dbReference type="Proteomes" id="UP000307000">
    <property type="component" value="Chromosome"/>
</dbReference>
<keyword evidence="1 4" id="KW-0808">Transferase</keyword>
<keyword evidence="2" id="KW-0012">Acyltransferase</keyword>
<sequence>MPSDLLKVDPTQAGPELPATEDARIQPIHPRHAADLAAACLAAYPPEVAAATLHDATREMEQTFANHYGRLLPECSSAAVPGARAVGAVFVVQRSIWDPGLPGPFIIDLFVAPAERGRGLGRALVLGALSGCARSGHRTLSLRVGEGTSAAAWNLYRQLGFCPIPCTG</sequence>